<dbReference type="Gene3D" id="3.40.50.300">
    <property type="entry name" value="P-loop containing nucleotide triphosphate hydrolases"/>
    <property type="match status" value="2"/>
</dbReference>
<comment type="subcellular location">
    <subcellularLocation>
        <location evidence="1">Cell inner membrane</location>
        <topology evidence="1">Peripheral membrane protein</topology>
    </subcellularLocation>
</comment>
<sequence length="541" mass="58790">MTHPVLSVRNLVVDFPDRRQTFRALDGVSFDIAAGEIVGVVGESGAGKSMTGAAIIQLIQSPGRIVSGEILLNGVPITGLPQAEVAALRGKRIGLITQDPLTSLNPLFTIGQQMIETIRRHLPLSESQARTRAIDLLSEAGISDAEDRLGAYPHQFSGGMRQRVVIALAIAAEPELIVADEPTSALDVSVQAQIIGVLKALCERRGTAVMMITHDMGVVAETADRVVVMNKGRIVETGKVADIIRRPSESYTRGLIAAIPSVADARDRKPVAAGVAPLVEVQGLCRDFRLPARTLRQRFAAPVLRAVADVTFEIPRGTTFGLVGESGSGKSTCARMIAGLLPPSSGEVLMEGARISGRKGMSGDQRRRVQMIFQDPYASLNPRWRIRDIVAEPLHGPNRRAGRRDLEEQVAELLRKVRMEPDAMFKFPHQFSGGQRQRIAIARALSSEPEFIICDEPTSALDVSVQAQVLDLMASLQEELGLTYLLISHDLAVVRRMSDFIGVMQRGRLVEKGDTDQVFDAPQDPYTRMLLDSILDISKVA</sequence>
<dbReference type="GO" id="GO:0055085">
    <property type="term" value="P:transmembrane transport"/>
    <property type="evidence" value="ECO:0007669"/>
    <property type="project" value="UniProtKB-ARBA"/>
</dbReference>
<gene>
    <name evidence="7" type="ORF">SAMN04488050_12033</name>
</gene>
<evidence type="ECO:0000313" key="8">
    <source>
        <dbReference type="Proteomes" id="UP000199392"/>
    </source>
</evidence>
<dbReference type="GO" id="GO:0016887">
    <property type="term" value="F:ATP hydrolysis activity"/>
    <property type="evidence" value="ECO:0007669"/>
    <property type="project" value="InterPro"/>
</dbReference>
<keyword evidence="4" id="KW-0547">Nucleotide-binding</keyword>
<evidence type="ECO:0000256" key="4">
    <source>
        <dbReference type="ARBA" id="ARBA00022741"/>
    </source>
</evidence>
<feature type="domain" description="ABC transporter" evidence="6">
    <location>
        <begin position="6"/>
        <end position="256"/>
    </location>
</feature>
<dbReference type="InterPro" id="IPR017871">
    <property type="entry name" value="ABC_transporter-like_CS"/>
</dbReference>
<dbReference type="RefSeq" id="WP_092430875.1">
    <property type="nucleotide sequence ID" value="NZ_FNCL01000023.1"/>
</dbReference>
<dbReference type="CDD" id="cd03257">
    <property type="entry name" value="ABC_NikE_OppD_transporters"/>
    <property type="match status" value="2"/>
</dbReference>
<proteinExistence type="inferred from homology"/>
<dbReference type="GO" id="GO:0005886">
    <property type="term" value="C:plasma membrane"/>
    <property type="evidence" value="ECO:0007669"/>
    <property type="project" value="UniProtKB-SubCell"/>
</dbReference>
<reference evidence="8" key="1">
    <citation type="submission" date="2016-10" db="EMBL/GenBank/DDBJ databases">
        <authorList>
            <person name="Varghese N."/>
            <person name="Submissions S."/>
        </authorList>
    </citation>
    <scope>NUCLEOTIDE SEQUENCE [LARGE SCALE GENOMIC DNA]</scope>
    <source>
        <strain evidence="8">DSM 26894</strain>
    </source>
</reference>
<dbReference type="Proteomes" id="UP000199392">
    <property type="component" value="Unassembled WGS sequence"/>
</dbReference>
<protein>
    <submittedName>
        <fullName evidence="7">Peptide/nickel transport system ATP-binding protein</fullName>
    </submittedName>
</protein>
<evidence type="ECO:0000313" key="7">
    <source>
        <dbReference type="EMBL" id="SFT24892.1"/>
    </source>
</evidence>
<organism evidence="7 8">
    <name type="scientific">Alloyangia pacifica</name>
    <dbReference type="NCBI Taxonomy" id="311180"/>
    <lineage>
        <taxon>Bacteria</taxon>
        <taxon>Pseudomonadati</taxon>
        <taxon>Pseudomonadota</taxon>
        <taxon>Alphaproteobacteria</taxon>
        <taxon>Rhodobacterales</taxon>
        <taxon>Roseobacteraceae</taxon>
        <taxon>Alloyangia</taxon>
    </lineage>
</organism>
<evidence type="ECO:0000256" key="3">
    <source>
        <dbReference type="ARBA" id="ARBA00022448"/>
    </source>
</evidence>
<dbReference type="NCBIfam" id="NF008453">
    <property type="entry name" value="PRK11308.1"/>
    <property type="match status" value="2"/>
</dbReference>
<dbReference type="SUPFAM" id="SSF52540">
    <property type="entry name" value="P-loop containing nucleoside triphosphate hydrolases"/>
    <property type="match status" value="2"/>
</dbReference>
<dbReference type="STRING" id="311180.SAMN04488050_12033"/>
<keyword evidence="8" id="KW-1185">Reference proteome</keyword>
<dbReference type="SMART" id="SM00382">
    <property type="entry name" value="AAA"/>
    <property type="match status" value="2"/>
</dbReference>
<name>A0A1I6WG25_9RHOB</name>
<dbReference type="OrthoDB" id="9802264at2"/>
<evidence type="ECO:0000256" key="1">
    <source>
        <dbReference type="ARBA" id="ARBA00004417"/>
    </source>
</evidence>
<keyword evidence="5 7" id="KW-0067">ATP-binding</keyword>
<dbReference type="NCBIfam" id="NF007739">
    <property type="entry name" value="PRK10419.1"/>
    <property type="match status" value="2"/>
</dbReference>
<dbReference type="InterPro" id="IPR003593">
    <property type="entry name" value="AAA+_ATPase"/>
</dbReference>
<dbReference type="InterPro" id="IPR003439">
    <property type="entry name" value="ABC_transporter-like_ATP-bd"/>
</dbReference>
<evidence type="ECO:0000259" key="6">
    <source>
        <dbReference type="PROSITE" id="PS50893"/>
    </source>
</evidence>
<dbReference type="GO" id="GO:0015833">
    <property type="term" value="P:peptide transport"/>
    <property type="evidence" value="ECO:0007669"/>
    <property type="project" value="InterPro"/>
</dbReference>
<accession>A0A1I6WG25</accession>
<dbReference type="PANTHER" id="PTHR43776">
    <property type="entry name" value="TRANSPORT ATP-BINDING PROTEIN"/>
    <property type="match status" value="1"/>
</dbReference>
<keyword evidence="3" id="KW-0813">Transport</keyword>
<dbReference type="PANTHER" id="PTHR43776:SF7">
    <property type="entry name" value="D,D-DIPEPTIDE TRANSPORT ATP-BINDING PROTEIN DDPF-RELATED"/>
    <property type="match status" value="1"/>
</dbReference>
<dbReference type="EMBL" id="FOZW01000020">
    <property type="protein sequence ID" value="SFT24892.1"/>
    <property type="molecule type" value="Genomic_DNA"/>
</dbReference>
<evidence type="ECO:0000256" key="2">
    <source>
        <dbReference type="ARBA" id="ARBA00005417"/>
    </source>
</evidence>
<dbReference type="InterPro" id="IPR013563">
    <property type="entry name" value="Oligopep_ABC_C"/>
</dbReference>
<dbReference type="AlphaFoldDB" id="A0A1I6WG25"/>
<dbReference type="GO" id="GO:0005524">
    <property type="term" value="F:ATP binding"/>
    <property type="evidence" value="ECO:0007669"/>
    <property type="project" value="UniProtKB-KW"/>
</dbReference>
<dbReference type="InterPro" id="IPR027417">
    <property type="entry name" value="P-loop_NTPase"/>
</dbReference>
<dbReference type="PROSITE" id="PS50893">
    <property type="entry name" value="ABC_TRANSPORTER_2"/>
    <property type="match status" value="2"/>
</dbReference>
<dbReference type="FunFam" id="3.40.50.300:FF:000016">
    <property type="entry name" value="Oligopeptide ABC transporter ATP-binding component"/>
    <property type="match status" value="1"/>
</dbReference>
<dbReference type="PROSITE" id="PS00211">
    <property type="entry name" value="ABC_TRANSPORTER_1"/>
    <property type="match status" value="2"/>
</dbReference>
<dbReference type="Pfam" id="PF08352">
    <property type="entry name" value="oligo_HPY"/>
    <property type="match status" value="2"/>
</dbReference>
<dbReference type="InterPro" id="IPR050319">
    <property type="entry name" value="ABC_transp_ATP-bind"/>
</dbReference>
<feature type="domain" description="ABC transporter" evidence="6">
    <location>
        <begin position="290"/>
        <end position="531"/>
    </location>
</feature>
<evidence type="ECO:0000256" key="5">
    <source>
        <dbReference type="ARBA" id="ARBA00022840"/>
    </source>
</evidence>
<comment type="similarity">
    <text evidence="2">Belongs to the ABC transporter superfamily.</text>
</comment>
<dbReference type="Pfam" id="PF00005">
    <property type="entry name" value="ABC_tran"/>
    <property type="match status" value="2"/>
</dbReference>